<evidence type="ECO:0000313" key="1">
    <source>
        <dbReference type="EMBL" id="GBH21968.1"/>
    </source>
</evidence>
<comment type="caution">
    <text evidence="1">The sequence shown here is derived from an EMBL/GenBank/DDBJ whole genome shotgun (WGS) entry which is preliminary data.</text>
</comment>
<dbReference type="AlphaFoldDB" id="A0A2V0RHJ3"/>
<accession>A0A2V0RHJ3</accession>
<proteinExistence type="predicted"/>
<sequence>MLYLRTIAPSASDKRQFPIVFNTNAAERTASLEMDVNLPIGVSTQAFQEMMDEALSGEYVRTKFLQGKLIFNFISRKVTSLDVPPGIIIGFHSTLSVPAVRCTVTRGRKLLDPRTRVVTLLLDATTKEADALIASVSSKDSEDPSNE</sequence>
<organism evidence="1">
    <name type="scientific">viral metagenome</name>
    <dbReference type="NCBI Taxonomy" id="1070528"/>
    <lineage>
        <taxon>unclassified sequences</taxon>
        <taxon>metagenomes</taxon>
        <taxon>organismal metagenomes</taxon>
    </lineage>
</organism>
<dbReference type="EMBL" id="BDQA01000495">
    <property type="protein sequence ID" value="GBH21968.1"/>
    <property type="molecule type" value="Genomic_RNA"/>
</dbReference>
<reference evidence="1" key="1">
    <citation type="submission" date="2017-04" db="EMBL/GenBank/DDBJ databases">
        <title>Unveiling RNA virosphere associated with marine microorganisms.</title>
        <authorList>
            <person name="Urayama S."/>
            <person name="Takaki Y."/>
            <person name="Nishi S."/>
            <person name="Yoshida Y."/>
            <person name="Deguchi S."/>
            <person name="Takai K."/>
            <person name="Nunoura T."/>
        </authorList>
    </citation>
    <scope>NUCLEOTIDE SEQUENCE</scope>
</reference>
<name>A0A2V0RHJ3_9ZZZZ</name>
<protein>
    <submittedName>
        <fullName evidence="1">Uncharacterized protein</fullName>
    </submittedName>
</protein>